<organism evidence="2 3">
    <name type="scientific">Pedobacter paludis</name>
    <dbReference type="NCBI Taxonomy" id="2203212"/>
    <lineage>
        <taxon>Bacteria</taxon>
        <taxon>Pseudomonadati</taxon>
        <taxon>Bacteroidota</taxon>
        <taxon>Sphingobacteriia</taxon>
        <taxon>Sphingobacteriales</taxon>
        <taxon>Sphingobacteriaceae</taxon>
        <taxon>Pedobacter</taxon>
    </lineage>
</organism>
<dbReference type="EMBL" id="QGNY01000002">
    <property type="protein sequence ID" value="PWS32662.1"/>
    <property type="molecule type" value="Genomic_DNA"/>
</dbReference>
<dbReference type="OrthoDB" id="1048241at2"/>
<dbReference type="Proteomes" id="UP000245391">
    <property type="component" value="Unassembled WGS sequence"/>
</dbReference>
<comment type="caution">
    <text evidence="2">The sequence shown here is derived from an EMBL/GenBank/DDBJ whole genome shotgun (WGS) entry which is preliminary data.</text>
</comment>
<feature type="transmembrane region" description="Helical" evidence="1">
    <location>
        <begin position="47"/>
        <end position="66"/>
    </location>
</feature>
<sequence length="103" mass="11289">MLSFSIYKGLDMPLVYRGFKGKFIYYGIGSLGASLVFGGLSGAIFGMYAGGFVSVLGVVGGLFYTFQKQKNGLHNKTRNQGIYIHPVRLKISIFHAKTKENSI</sequence>
<proteinExistence type="predicted"/>
<dbReference type="AlphaFoldDB" id="A0A317F1Z1"/>
<keyword evidence="1" id="KW-0472">Membrane</keyword>
<keyword evidence="1" id="KW-1133">Transmembrane helix</keyword>
<keyword evidence="3" id="KW-1185">Reference proteome</keyword>
<accession>A0A317F1Z1</accession>
<name>A0A317F1Z1_9SPHI</name>
<evidence type="ECO:0000256" key="1">
    <source>
        <dbReference type="SAM" id="Phobius"/>
    </source>
</evidence>
<evidence type="ECO:0000313" key="2">
    <source>
        <dbReference type="EMBL" id="PWS32662.1"/>
    </source>
</evidence>
<evidence type="ECO:0000313" key="3">
    <source>
        <dbReference type="Proteomes" id="UP000245391"/>
    </source>
</evidence>
<reference evidence="3" key="1">
    <citation type="submission" date="2018-05" db="EMBL/GenBank/DDBJ databases">
        <title>Pedobacter paludis sp. nov., isolated from wetland soil.</title>
        <authorList>
            <person name="Zhang Y."/>
        </authorList>
    </citation>
    <scope>NUCLEOTIDE SEQUENCE [LARGE SCALE GENOMIC DNA]</scope>
    <source>
        <strain evidence="3">R-8</strain>
    </source>
</reference>
<keyword evidence="1" id="KW-0812">Transmembrane</keyword>
<feature type="transmembrane region" description="Helical" evidence="1">
    <location>
        <begin position="23"/>
        <end position="41"/>
    </location>
</feature>
<gene>
    <name evidence="2" type="ORF">DF947_06215</name>
</gene>
<protein>
    <submittedName>
        <fullName evidence="2">DUF4133 domain-containing protein</fullName>
    </submittedName>
</protein>